<sequence>MPETETDPVVPPEMDVKFSWVFALKKEQLQTEARRFKLETGGNVPELQQRLVTFLKTGEGQVTDPTPARPRSPRLQVPVPVTEPPPPRNDTAKLWEQVRKWGLRFDGKGDPVSFLERLEELRMGYGISDACLLPTIALIFGDTALLWYRNSRDRFTTWDEFVKAFQDQFYPPRYAFRLEEEIRTRIQGLKENVAMYVTAMMTLLRRHGHYSQEQQVDRLHENLRPEYKLYIKRREVKSVYDILEMGKEYEQVVSQKDLIKPAINKPAEITPRPAPLPLARPTLARSESPPLHLPNAAKPLLFSTRPGPRVIDQEEIEKRLTASPGHGNLASVQYNRAEVCWNCGQPGHWRFHCKNPFRKFCSRCNKPDVYSSECDCRRAPSGNANRPPRK</sequence>
<dbReference type="Pfam" id="PF03732">
    <property type="entry name" value="Retrotrans_gag"/>
    <property type="match status" value="1"/>
</dbReference>
<dbReference type="GO" id="GO:0003676">
    <property type="term" value="F:nucleic acid binding"/>
    <property type="evidence" value="ECO:0007669"/>
    <property type="project" value="InterPro"/>
</dbReference>
<dbReference type="Pfam" id="PF00098">
    <property type="entry name" value="zf-CCHC"/>
    <property type="match status" value="1"/>
</dbReference>
<evidence type="ECO:0000259" key="3">
    <source>
        <dbReference type="PROSITE" id="PS50158"/>
    </source>
</evidence>
<feature type="domain" description="CCHC-type" evidence="3">
    <location>
        <begin position="340"/>
        <end position="355"/>
    </location>
</feature>
<reference evidence="4" key="1">
    <citation type="journal article" date="2016" name="Sci. Rep.">
        <title>Molecular characterization of firefly nuptial gifts: a multi-omics approach sheds light on postcopulatory sexual selection.</title>
        <authorList>
            <person name="Al-Wathiqui N."/>
            <person name="Fallon T.R."/>
            <person name="South A."/>
            <person name="Weng J.K."/>
            <person name="Lewis S.M."/>
        </authorList>
    </citation>
    <scope>NUCLEOTIDE SEQUENCE</scope>
</reference>
<dbReference type="PROSITE" id="PS50158">
    <property type="entry name" value="ZF_CCHC"/>
    <property type="match status" value="1"/>
</dbReference>
<name>A0A1Y1KSS0_PHOPY</name>
<keyword evidence="1" id="KW-0862">Zinc</keyword>
<dbReference type="SMART" id="SM00343">
    <property type="entry name" value="ZnF_C2HC"/>
    <property type="match status" value="1"/>
</dbReference>
<dbReference type="InterPro" id="IPR036875">
    <property type="entry name" value="Znf_CCHC_sf"/>
</dbReference>
<dbReference type="InterPro" id="IPR001878">
    <property type="entry name" value="Znf_CCHC"/>
</dbReference>
<dbReference type="EMBL" id="GEZM01077607">
    <property type="protein sequence ID" value="JAV63240.1"/>
    <property type="molecule type" value="Transcribed_RNA"/>
</dbReference>
<keyword evidence="1" id="KW-0479">Metal-binding</keyword>
<keyword evidence="1" id="KW-0863">Zinc-finger</keyword>
<dbReference type="PANTHER" id="PTHR33223:SF6">
    <property type="entry name" value="CCHC-TYPE DOMAIN-CONTAINING PROTEIN"/>
    <property type="match status" value="1"/>
</dbReference>
<accession>A0A1Y1KSS0</accession>
<dbReference type="SUPFAM" id="SSF57756">
    <property type="entry name" value="Retrovirus zinc finger-like domains"/>
    <property type="match status" value="1"/>
</dbReference>
<proteinExistence type="predicted"/>
<evidence type="ECO:0000313" key="4">
    <source>
        <dbReference type="EMBL" id="JAV63240.1"/>
    </source>
</evidence>
<dbReference type="AlphaFoldDB" id="A0A1Y1KSS0"/>
<organism evidence="4">
    <name type="scientific">Photinus pyralis</name>
    <name type="common">Common eastern firefly</name>
    <name type="synonym">Lampyris pyralis</name>
    <dbReference type="NCBI Taxonomy" id="7054"/>
    <lineage>
        <taxon>Eukaryota</taxon>
        <taxon>Metazoa</taxon>
        <taxon>Ecdysozoa</taxon>
        <taxon>Arthropoda</taxon>
        <taxon>Hexapoda</taxon>
        <taxon>Insecta</taxon>
        <taxon>Pterygota</taxon>
        <taxon>Neoptera</taxon>
        <taxon>Endopterygota</taxon>
        <taxon>Coleoptera</taxon>
        <taxon>Polyphaga</taxon>
        <taxon>Elateriformia</taxon>
        <taxon>Elateroidea</taxon>
        <taxon>Lampyridae</taxon>
        <taxon>Lampyrinae</taxon>
        <taxon>Photinus</taxon>
    </lineage>
</organism>
<protein>
    <recommendedName>
        <fullName evidence="3">CCHC-type domain-containing protein</fullName>
    </recommendedName>
</protein>
<evidence type="ECO:0000256" key="1">
    <source>
        <dbReference type="PROSITE-ProRule" id="PRU00047"/>
    </source>
</evidence>
<evidence type="ECO:0000256" key="2">
    <source>
        <dbReference type="SAM" id="MobiDB-lite"/>
    </source>
</evidence>
<feature type="region of interest" description="Disordered" evidence="2">
    <location>
        <begin position="58"/>
        <end position="91"/>
    </location>
</feature>
<dbReference type="Gene3D" id="4.10.60.10">
    <property type="entry name" value="Zinc finger, CCHC-type"/>
    <property type="match status" value="1"/>
</dbReference>
<dbReference type="PANTHER" id="PTHR33223">
    <property type="entry name" value="CCHC-TYPE DOMAIN-CONTAINING PROTEIN"/>
    <property type="match status" value="1"/>
</dbReference>
<dbReference type="GO" id="GO:0008270">
    <property type="term" value="F:zinc ion binding"/>
    <property type="evidence" value="ECO:0007669"/>
    <property type="project" value="UniProtKB-KW"/>
</dbReference>
<dbReference type="InterPro" id="IPR005162">
    <property type="entry name" value="Retrotrans_gag_dom"/>
</dbReference>